<name>A0A1S9RPS9_PENBI</name>
<evidence type="ECO:0000256" key="1">
    <source>
        <dbReference type="SAM" id="MobiDB-lite"/>
    </source>
</evidence>
<gene>
    <name evidence="2" type="ORF">PEBR_15558</name>
</gene>
<protein>
    <submittedName>
        <fullName evidence="2">Uncharacterized protein</fullName>
    </submittedName>
</protein>
<dbReference type="EMBL" id="LJBN01000123">
    <property type="protein sequence ID" value="OOQ87554.1"/>
    <property type="molecule type" value="Genomic_DNA"/>
</dbReference>
<organism evidence="2 3">
    <name type="scientific">Penicillium brasilianum</name>
    <dbReference type="NCBI Taxonomy" id="104259"/>
    <lineage>
        <taxon>Eukaryota</taxon>
        <taxon>Fungi</taxon>
        <taxon>Dikarya</taxon>
        <taxon>Ascomycota</taxon>
        <taxon>Pezizomycotina</taxon>
        <taxon>Eurotiomycetes</taxon>
        <taxon>Eurotiomycetidae</taxon>
        <taxon>Eurotiales</taxon>
        <taxon>Aspergillaceae</taxon>
        <taxon>Penicillium</taxon>
    </lineage>
</organism>
<evidence type="ECO:0000313" key="2">
    <source>
        <dbReference type="EMBL" id="OOQ87554.1"/>
    </source>
</evidence>
<sequence>MNSEEYNLRLRTAEQLGIEFLGPVEPSDWPQSHRRLFADVNKLGRRTYDEFVESISIDSIEKPWRNSIRCRADRLCKLARCALEERKRENSWRFSIENEIMHRFSVEVACPRCRDRLWESEIPAATDGDIVQAESLETRRQKRKPCRCPPTWGQSQYDSGINMLFSDRAEEKIRHDPPLPVTSHPEGRKHHEKPDRVYGLKQTDNFKLLLDSDDRRGATITPSLSLRETIEVSPFQPEGKPLLYPFLVIEAKSSKGADKGEVNMQTAFVIRRLLNVQLALKLATGEETQWESGPLVWFLAWRGEIWEISAAYVIKSENISTRYAIVDLWSGNIRYKDGALQLLLIIDYIFDWARDIYRPAILAELNTLSTGDIPAADTNIFSTRSRTRSISNWLNHAQDMPIPALSASMTSVNHNLDYLDINCPEGAIRDASILDSRYLGLELIESDVDDFLLSFASTEEAQTWLQGLMRCLSSSWRVGVETLGTLENLWTREARLSRNGYQHDQVFYVRIAVHMFVSQMWEPTRQLTCLAVSEGALKKLLSKVESVPEIAMYQIPIVSTTAIETLLSRILHQSITDNLTAAVSMLCISSGFNKRDGIIPNHLLVTRTNDMRVGFRHDKSPYLINLVSSIYNTHKIGQRQPRDPYLAFSHLQSKQDIVYRGDEIQMWPKLPPLVREERWKCVLVDGIAENEEVQKRGLYVFDIPPDHTDLVALPSTLWRHGLYFRTMQVVAETWDERYFQYLNIPIKLKGEWNSKADPKAFIEWEQSLQVQLGIDQQADCPGDSASLPMIIC</sequence>
<dbReference type="AlphaFoldDB" id="A0A1S9RPS9"/>
<comment type="caution">
    <text evidence="2">The sequence shown here is derived from an EMBL/GenBank/DDBJ whole genome shotgun (WGS) entry which is preliminary data.</text>
</comment>
<dbReference type="Proteomes" id="UP000190744">
    <property type="component" value="Unassembled WGS sequence"/>
</dbReference>
<accession>A0A1S9RPS9</accession>
<feature type="region of interest" description="Disordered" evidence="1">
    <location>
        <begin position="175"/>
        <end position="194"/>
    </location>
</feature>
<reference evidence="3" key="1">
    <citation type="submission" date="2015-09" db="EMBL/GenBank/DDBJ databases">
        <authorList>
            <person name="Fill T.P."/>
            <person name="Baretta J.F."/>
            <person name="de Almeida L.G."/>
            <person name="Rocha M."/>
            <person name="de Souza D.H."/>
            <person name="Malavazi I."/>
            <person name="Cerdeira L.T."/>
            <person name="Hong H."/>
            <person name="Samborskyy M."/>
            <person name="de Vasconcelos A.T."/>
            <person name="Leadlay P."/>
            <person name="Rodrigues-Filho E."/>
        </authorList>
    </citation>
    <scope>NUCLEOTIDE SEQUENCE [LARGE SCALE GENOMIC DNA]</scope>
    <source>
        <strain evidence="3">LaBioMMi 136</strain>
    </source>
</reference>
<evidence type="ECO:0000313" key="3">
    <source>
        <dbReference type="Proteomes" id="UP000190744"/>
    </source>
</evidence>
<proteinExistence type="predicted"/>